<dbReference type="CDD" id="cd04301">
    <property type="entry name" value="NAT_SF"/>
    <property type="match status" value="1"/>
</dbReference>
<dbReference type="InterPro" id="IPR016181">
    <property type="entry name" value="Acyl_CoA_acyltransferase"/>
</dbReference>
<reference evidence="3" key="1">
    <citation type="submission" date="2019-02" db="EMBL/GenBank/DDBJ databases">
        <title>Draft genome sequence of Enterococcus sp. Gos25-1.</title>
        <authorList>
            <person name="Tanaka N."/>
            <person name="Shiwa Y."/>
            <person name="Fujita N."/>
        </authorList>
    </citation>
    <scope>NUCLEOTIDE SEQUENCE [LARGE SCALE GENOMIC DNA]</scope>
    <source>
        <strain evidence="3">Gos25-1</strain>
    </source>
</reference>
<dbReference type="Pfam" id="PF00583">
    <property type="entry name" value="Acetyltransf_1"/>
    <property type="match status" value="1"/>
</dbReference>
<dbReference type="GO" id="GO:0016747">
    <property type="term" value="F:acyltransferase activity, transferring groups other than amino-acyl groups"/>
    <property type="evidence" value="ECO:0007669"/>
    <property type="project" value="InterPro"/>
</dbReference>
<sequence>MSEELQVTLREAIPDDAAALIEVMKQLAEETDFLIMDQPALEMTLEMMALNLAALYESPNNCLFIAFVNGKIVGLASIKASDDYRVAHIGEVGISLLKDYWGFGLGSLLMEELILWAEEGQLLRRLELTVQVRNQRAIHLYEKMGFEKEATIARGARSEDGAFLDVYLMRLFIN</sequence>
<comment type="caution">
    <text evidence="2">The sequence shown here is derived from an EMBL/GenBank/DDBJ whole genome shotgun (WGS) entry which is preliminary data.</text>
</comment>
<feature type="domain" description="N-acetyltransferase" evidence="1">
    <location>
        <begin position="7"/>
        <end position="174"/>
    </location>
</feature>
<evidence type="ECO:0000259" key="1">
    <source>
        <dbReference type="PROSITE" id="PS51186"/>
    </source>
</evidence>
<dbReference type="OrthoDB" id="948250at2"/>
<dbReference type="AlphaFoldDB" id="A0A4V0WPN0"/>
<evidence type="ECO:0000313" key="2">
    <source>
        <dbReference type="EMBL" id="GCF94429.1"/>
    </source>
</evidence>
<proteinExistence type="predicted"/>
<dbReference type="PANTHER" id="PTHR43617:SF22">
    <property type="entry name" value="L-AMINO ACID N-ACETYLTRANSFERASE AAAT"/>
    <property type="match status" value="1"/>
</dbReference>
<keyword evidence="3" id="KW-1185">Reference proteome</keyword>
<name>A0A4V0WPN0_9ENTE</name>
<organism evidence="2 3">
    <name type="scientific">Enterococcus florum</name>
    <dbReference type="NCBI Taxonomy" id="2480627"/>
    <lineage>
        <taxon>Bacteria</taxon>
        <taxon>Bacillati</taxon>
        <taxon>Bacillota</taxon>
        <taxon>Bacilli</taxon>
        <taxon>Lactobacillales</taxon>
        <taxon>Enterococcaceae</taxon>
        <taxon>Enterococcus</taxon>
    </lineage>
</organism>
<dbReference type="Gene3D" id="3.40.630.30">
    <property type="match status" value="1"/>
</dbReference>
<dbReference type="PROSITE" id="PS51186">
    <property type="entry name" value="GNAT"/>
    <property type="match status" value="1"/>
</dbReference>
<accession>A0A4V0WPN0</accession>
<dbReference type="EMBL" id="BJCC01000018">
    <property type="protein sequence ID" value="GCF94429.1"/>
    <property type="molecule type" value="Genomic_DNA"/>
</dbReference>
<keyword evidence="2" id="KW-0808">Transferase</keyword>
<dbReference type="Proteomes" id="UP000290567">
    <property type="component" value="Unassembled WGS sequence"/>
</dbReference>
<gene>
    <name evidence="2" type="ORF">NRIC_23200</name>
</gene>
<dbReference type="SUPFAM" id="SSF55729">
    <property type="entry name" value="Acyl-CoA N-acyltransferases (Nat)"/>
    <property type="match status" value="1"/>
</dbReference>
<dbReference type="PANTHER" id="PTHR43617">
    <property type="entry name" value="L-AMINO ACID N-ACETYLTRANSFERASE"/>
    <property type="match status" value="1"/>
</dbReference>
<dbReference type="RefSeq" id="WP_146622855.1">
    <property type="nucleotide sequence ID" value="NZ_BJCC01000018.1"/>
</dbReference>
<protein>
    <submittedName>
        <fullName evidence="2">N-acetyltransferase</fullName>
    </submittedName>
</protein>
<evidence type="ECO:0000313" key="3">
    <source>
        <dbReference type="Proteomes" id="UP000290567"/>
    </source>
</evidence>
<dbReference type="InterPro" id="IPR050276">
    <property type="entry name" value="MshD_Acetyltransferase"/>
</dbReference>
<dbReference type="InterPro" id="IPR000182">
    <property type="entry name" value="GNAT_dom"/>
</dbReference>